<reference evidence="2 3" key="1">
    <citation type="journal article" date="2014" name="World J. Microbiol. Biotechnol.">
        <title>Biodiversity and physiological characteristics of Antarctic and Arctic lichens-associated bacteria.</title>
        <authorList>
            <person name="Lee Y.M."/>
            <person name="Kim E.H."/>
            <person name="Lee H.K."/>
            <person name="Hong S.G."/>
        </authorList>
    </citation>
    <scope>NUCLEOTIDE SEQUENCE [LARGE SCALE GENOMIC DNA]</scope>
    <source>
        <strain evidence="2 3">PAMC 26569</strain>
    </source>
</reference>
<evidence type="ECO:0000313" key="3">
    <source>
        <dbReference type="Proteomes" id="UP000500767"/>
    </source>
</evidence>
<name>A0A6M8HMW1_9PROT</name>
<organism evidence="2 3">
    <name type="scientific">Lichenicola cladoniae</name>
    <dbReference type="NCBI Taxonomy" id="1484109"/>
    <lineage>
        <taxon>Bacteria</taxon>
        <taxon>Pseudomonadati</taxon>
        <taxon>Pseudomonadota</taxon>
        <taxon>Alphaproteobacteria</taxon>
        <taxon>Acetobacterales</taxon>
        <taxon>Acetobacteraceae</taxon>
        <taxon>Lichenicola</taxon>
    </lineage>
</organism>
<keyword evidence="3" id="KW-1185">Reference proteome</keyword>
<dbReference type="AlphaFoldDB" id="A0A6M8HMW1"/>
<gene>
    <name evidence="2" type="ORF">HN018_06365</name>
</gene>
<proteinExistence type="predicted"/>
<dbReference type="KEGG" id="lck:HN018_06365"/>
<protein>
    <submittedName>
        <fullName evidence="2">Uncharacterized protein</fullName>
    </submittedName>
</protein>
<evidence type="ECO:0000256" key="1">
    <source>
        <dbReference type="SAM" id="MobiDB-lite"/>
    </source>
</evidence>
<dbReference type="Proteomes" id="UP000500767">
    <property type="component" value="Chromosome"/>
</dbReference>
<feature type="region of interest" description="Disordered" evidence="1">
    <location>
        <begin position="52"/>
        <end position="72"/>
    </location>
</feature>
<sequence length="72" mass="7789">MAEQKRPASAYRMDPATEAARRRAGRNRMLLVVVLLFALLLYGLAMVKITSHGPAGAGTGLHSDPATRQEAR</sequence>
<accession>A0A6M8HMW1</accession>
<dbReference type="RefSeq" id="WP_171834702.1">
    <property type="nucleotide sequence ID" value="NZ_CP053708.1"/>
</dbReference>
<dbReference type="EMBL" id="CP053708">
    <property type="protein sequence ID" value="QKE89714.1"/>
    <property type="molecule type" value="Genomic_DNA"/>
</dbReference>
<evidence type="ECO:0000313" key="2">
    <source>
        <dbReference type="EMBL" id="QKE89714.1"/>
    </source>
</evidence>